<keyword evidence="6" id="KW-0677">Repeat</keyword>
<evidence type="ECO:0000256" key="10">
    <source>
        <dbReference type="ARBA" id="ARBA00023180"/>
    </source>
</evidence>
<proteinExistence type="inferred from homology"/>
<dbReference type="Proteomes" id="UP000237347">
    <property type="component" value="Unassembled WGS sequence"/>
</dbReference>
<dbReference type="InterPro" id="IPR032675">
    <property type="entry name" value="LRR_dom_sf"/>
</dbReference>
<keyword evidence="5" id="KW-0732">Signal</keyword>
<keyword evidence="4" id="KW-0812">Transmembrane</keyword>
<dbReference type="AlphaFoldDB" id="A0AAW0LKA3"/>
<evidence type="ECO:0000313" key="11">
    <source>
        <dbReference type="EMBL" id="KAK7851760.1"/>
    </source>
</evidence>
<comment type="caution">
    <text evidence="11">The sequence shown here is derived from an EMBL/GenBank/DDBJ whole genome shotgun (WGS) entry which is preliminary data.</text>
</comment>
<dbReference type="InterPro" id="IPR001611">
    <property type="entry name" value="Leu-rich_rpt"/>
</dbReference>
<evidence type="ECO:0000256" key="1">
    <source>
        <dbReference type="ARBA" id="ARBA00004479"/>
    </source>
</evidence>
<name>A0AAW0LKA3_QUESU</name>
<comment type="subcellular location">
    <subcellularLocation>
        <location evidence="1">Membrane</location>
        <topology evidence="1">Single-pass type I membrane protein</topology>
    </subcellularLocation>
</comment>
<evidence type="ECO:0000256" key="8">
    <source>
        <dbReference type="ARBA" id="ARBA00023136"/>
    </source>
</evidence>
<protein>
    <submittedName>
        <fullName evidence="11">Receptor-like protein eix2</fullName>
    </submittedName>
</protein>
<keyword evidence="8" id="KW-0472">Membrane</keyword>
<dbReference type="InterPro" id="IPR046956">
    <property type="entry name" value="RLP23-like"/>
</dbReference>
<evidence type="ECO:0000256" key="3">
    <source>
        <dbReference type="ARBA" id="ARBA00022614"/>
    </source>
</evidence>
<keyword evidence="7" id="KW-1133">Transmembrane helix</keyword>
<dbReference type="PANTHER" id="PTHR48063">
    <property type="entry name" value="LRR RECEPTOR-LIKE KINASE"/>
    <property type="match status" value="1"/>
</dbReference>
<dbReference type="FunFam" id="3.80.10.10:FF:000111">
    <property type="entry name" value="LRR receptor-like serine/threonine-protein kinase ERECTA"/>
    <property type="match status" value="1"/>
</dbReference>
<dbReference type="EMBL" id="PKMF04000083">
    <property type="protein sequence ID" value="KAK7851760.1"/>
    <property type="molecule type" value="Genomic_DNA"/>
</dbReference>
<keyword evidence="12" id="KW-1185">Reference proteome</keyword>
<sequence>MNLSHNQLSGHVPNLSRDFFFFPILDLSSNKLEGEIPRFLFKAADLDLSKNMFSKQVRSLCTGALLIIGYWKDPNFIGEMPIWLGSNHPNLIVLLLRSNRYFGSIASHLCHLTYLKVLDLALNQILGSIPICLKNIIGLTQKWTPNSTITHSYNYTISLDSSAISRYDDHAIWIWKGREYEYKSILGLVKSIDLSSNKLIEEIPREIMELNGLISLNLSRNLLTGRIPLDIGLLESLNSLDLSKNHLCGGIPSSISQINSLSFLNLSNNNLSGEIPTGPQLNTFSATSYEMKPNLCGFPLPNKCLGEEMTQNSIENRGSEHASIQEEEDEFITVGFYVSMALGVVVGFRGVFGTLLLNKSCRFSYFKFLDIVKDKIYVTGAVNMNKLRRRLQT</sequence>
<dbReference type="Pfam" id="PF00560">
    <property type="entry name" value="LRR_1"/>
    <property type="match status" value="5"/>
</dbReference>
<dbReference type="PANTHER" id="PTHR48063:SF101">
    <property type="entry name" value="LRR RECEPTOR-LIKE SERINE_THREONINE-PROTEIN KINASE FLS2"/>
    <property type="match status" value="1"/>
</dbReference>
<dbReference type="Gene3D" id="3.80.10.10">
    <property type="entry name" value="Ribonuclease Inhibitor"/>
    <property type="match status" value="1"/>
</dbReference>
<comment type="similarity">
    <text evidence="2">Belongs to the RLP family.</text>
</comment>
<dbReference type="GO" id="GO:0016020">
    <property type="term" value="C:membrane"/>
    <property type="evidence" value="ECO:0007669"/>
    <property type="project" value="UniProtKB-SubCell"/>
</dbReference>
<organism evidence="11 12">
    <name type="scientific">Quercus suber</name>
    <name type="common">Cork oak</name>
    <dbReference type="NCBI Taxonomy" id="58331"/>
    <lineage>
        <taxon>Eukaryota</taxon>
        <taxon>Viridiplantae</taxon>
        <taxon>Streptophyta</taxon>
        <taxon>Embryophyta</taxon>
        <taxon>Tracheophyta</taxon>
        <taxon>Spermatophyta</taxon>
        <taxon>Magnoliopsida</taxon>
        <taxon>eudicotyledons</taxon>
        <taxon>Gunneridae</taxon>
        <taxon>Pentapetalae</taxon>
        <taxon>rosids</taxon>
        <taxon>fabids</taxon>
        <taxon>Fagales</taxon>
        <taxon>Fagaceae</taxon>
        <taxon>Quercus</taxon>
    </lineage>
</organism>
<keyword evidence="3" id="KW-0433">Leucine-rich repeat</keyword>
<dbReference type="SUPFAM" id="SSF52058">
    <property type="entry name" value="L domain-like"/>
    <property type="match status" value="1"/>
</dbReference>
<keyword evidence="9" id="KW-0675">Receptor</keyword>
<accession>A0AAW0LKA3</accession>
<evidence type="ECO:0000256" key="4">
    <source>
        <dbReference type="ARBA" id="ARBA00022692"/>
    </source>
</evidence>
<dbReference type="PROSITE" id="PS51450">
    <property type="entry name" value="LRR"/>
    <property type="match status" value="1"/>
</dbReference>
<evidence type="ECO:0000256" key="7">
    <source>
        <dbReference type="ARBA" id="ARBA00022989"/>
    </source>
</evidence>
<gene>
    <name evidence="11" type="primary">EIX2_152</name>
    <name evidence="11" type="ORF">CFP56_041037</name>
</gene>
<evidence type="ECO:0000256" key="6">
    <source>
        <dbReference type="ARBA" id="ARBA00022737"/>
    </source>
</evidence>
<evidence type="ECO:0000256" key="9">
    <source>
        <dbReference type="ARBA" id="ARBA00023170"/>
    </source>
</evidence>
<evidence type="ECO:0000256" key="5">
    <source>
        <dbReference type="ARBA" id="ARBA00022729"/>
    </source>
</evidence>
<evidence type="ECO:0000313" key="12">
    <source>
        <dbReference type="Proteomes" id="UP000237347"/>
    </source>
</evidence>
<evidence type="ECO:0000256" key="2">
    <source>
        <dbReference type="ARBA" id="ARBA00009592"/>
    </source>
</evidence>
<reference evidence="11 12" key="1">
    <citation type="journal article" date="2018" name="Sci. Data">
        <title>The draft genome sequence of cork oak.</title>
        <authorList>
            <person name="Ramos A.M."/>
            <person name="Usie A."/>
            <person name="Barbosa P."/>
            <person name="Barros P.M."/>
            <person name="Capote T."/>
            <person name="Chaves I."/>
            <person name="Simoes F."/>
            <person name="Abreu I."/>
            <person name="Carrasquinho I."/>
            <person name="Faro C."/>
            <person name="Guimaraes J.B."/>
            <person name="Mendonca D."/>
            <person name="Nobrega F."/>
            <person name="Rodrigues L."/>
            <person name="Saibo N.J.M."/>
            <person name="Varela M.C."/>
            <person name="Egas C."/>
            <person name="Matos J."/>
            <person name="Miguel C.M."/>
            <person name="Oliveira M.M."/>
            <person name="Ricardo C.P."/>
            <person name="Goncalves S."/>
        </authorList>
    </citation>
    <scope>NUCLEOTIDE SEQUENCE [LARGE SCALE GENOMIC DNA]</scope>
    <source>
        <strain evidence="12">cv. HL8</strain>
        <tissue evidence="11">Leaves</tissue>
    </source>
</reference>
<keyword evidence="10" id="KW-0325">Glycoprotein</keyword>